<proteinExistence type="predicted"/>
<dbReference type="InterPro" id="IPR050490">
    <property type="entry name" value="Bact_solute-bd_prot1"/>
</dbReference>
<accession>A0A8J3EN52</accession>
<dbReference type="Pfam" id="PF01547">
    <property type="entry name" value="SBP_bac_1"/>
    <property type="match status" value="1"/>
</dbReference>
<protein>
    <recommendedName>
        <fullName evidence="3">Extracellular solute-binding protein</fullName>
    </recommendedName>
</protein>
<evidence type="ECO:0000313" key="1">
    <source>
        <dbReference type="EMBL" id="GGH86830.1"/>
    </source>
</evidence>
<reference evidence="1" key="1">
    <citation type="journal article" date="2014" name="Int. J. Syst. Evol. Microbiol.">
        <title>Complete genome sequence of Corynebacterium casei LMG S-19264T (=DSM 44701T), isolated from a smear-ripened cheese.</title>
        <authorList>
            <consortium name="US DOE Joint Genome Institute (JGI-PGF)"/>
            <person name="Walter F."/>
            <person name="Albersmeier A."/>
            <person name="Kalinowski J."/>
            <person name="Ruckert C."/>
        </authorList>
    </citation>
    <scope>NUCLEOTIDE SEQUENCE</scope>
    <source>
        <strain evidence="1">CGMCC 1.12777</strain>
    </source>
</reference>
<name>A0A8J3EN52_9BACL</name>
<keyword evidence="2" id="KW-1185">Reference proteome</keyword>
<dbReference type="Gene3D" id="3.40.190.10">
    <property type="entry name" value="Periplasmic binding protein-like II"/>
    <property type="match status" value="2"/>
</dbReference>
<evidence type="ECO:0000313" key="2">
    <source>
        <dbReference type="Proteomes" id="UP000656813"/>
    </source>
</evidence>
<reference evidence="1" key="2">
    <citation type="submission" date="2020-09" db="EMBL/GenBank/DDBJ databases">
        <authorList>
            <person name="Sun Q."/>
            <person name="Zhou Y."/>
        </authorList>
    </citation>
    <scope>NUCLEOTIDE SEQUENCE</scope>
    <source>
        <strain evidence="1">CGMCC 1.12777</strain>
    </source>
</reference>
<comment type="caution">
    <text evidence="1">The sequence shown here is derived from an EMBL/GenBank/DDBJ whole genome shotgun (WGS) entry which is preliminary data.</text>
</comment>
<organism evidence="1 2">
    <name type="scientific">Pullulanibacillus pueri</name>
    <dbReference type="NCBI Taxonomy" id="1437324"/>
    <lineage>
        <taxon>Bacteria</taxon>
        <taxon>Bacillati</taxon>
        <taxon>Bacillota</taxon>
        <taxon>Bacilli</taxon>
        <taxon>Bacillales</taxon>
        <taxon>Sporolactobacillaceae</taxon>
        <taxon>Pullulanibacillus</taxon>
    </lineage>
</organism>
<dbReference type="AlphaFoldDB" id="A0A8J3EN52"/>
<dbReference type="SUPFAM" id="SSF53850">
    <property type="entry name" value="Periplasmic binding protein-like II"/>
    <property type="match status" value="1"/>
</dbReference>
<dbReference type="EMBL" id="BMFV01000035">
    <property type="protein sequence ID" value="GGH86830.1"/>
    <property type="molecule type" value="Genomic_DNA"/>
</dbReference>
<evidence type="ECO:0008006" key="3">
    <source>
        <dbReference type="Google" id="ProtNLM"/>
    </source>
</evidence>
<gene>
    <name evidence="1" type="ORF">GCM10007096_35440</name>
</gene>
<dbReference type="InterPro" id="IPR006059">
    <property type="entry name" value="SBP"/>
</dbReference>
<dbReference type="Proteomes" id="UP000656813">
    <property type="component" value="Unassembled WGS sequence"/>
</dbReference>
<sequence>MTDLSDYAEKDSVTKDQYYPFAWDESSYNGKLYAIPISAGDRLLFYNKDEFKEAGLDLNKPPTTMDQLEEYPDKLTKKDGSRFKQLGFAPWLGQGWLYTWGWESSKWGKVFLKILAL</sequence>
<dbReference type="PANTHER" id="PTHR43649">
    <property type="entry name" value="ARABINOSE-BINDING PROTEIN-RELATED"/>
    <property type="match status" value="1"/>
</dbReference>